<dbReference type="Pfam" id="PF00596">
    <property type="entry name" value="Aldolase_II"/>
    <property type="match status" value="1"/>
</dbReference>
<dbReference type="EMBL" id="MKZS01000001">
    <property type="protein sequence ID" value="OLT63586.1"/>
    <property type="molecule type" value="Genomic_DNA"/>
</dbReference>
<dbReference type="GO" id="GO:0005856">
    <property type="term" value="C:cytoskeleton"/>
    <property type="evidence" value="ECO:0007669"/>
    <property type="project" value="TreeGrafter"/>
</dbReference>
<dbReference type="InterPro" id="IPR051017">
    <property type="entry name" value="Aldolase-II_Adducin_sf"/>
</dbReference>
<protein>
    <submittedName>
        <fullName evidence="3">Class II aldolase</fullName>
    </submittedName>
</protein>
<comment type="similarity">
    <text evidence="1">Belongs to the aldolase class II family.</text>
</comment>
<dbReference type="SUPFAM" id="SSF53639">
    <property type="entry name" value="AraD/HMP-PK domain-like"/>
    <property type="match status" value="1"/>
</dbReference>
<proteinExistence type="inferred from homology"/>
<name>A0A1U7NCA5_9CYAN</name>
<sequence>MSTLKTRETLTKSYCQDEQNLREDLAAAYRLIDYYGMSDMIYGHISLRINEEPPIFLLKPHYLFFDEVCASNLVAVDGNGNKINPTDADISPAGFTIHSAIHLERPDANVILHTHSVNGMSVAAMKEGLLPLDQISMAFYNRIAYHDYEGISFDLDERDRIFASIGQKKFLIMRNHGLLTVGRTVAEAFYYMYYLNKACEVQVNVLRSGAKPNIPPPEVCEHTARQYEEPSYYDEILGNWKANRRLLDRLDPSDRE</sequence>
<dbReference type="SMART" id="SM01007">
    <property type="entry name" value="Aldolase_II"/>
    <property type="match status" value="1"/>
</dbReference>
<dbReference type="InterPro" id="IPR001303">
    <property type="entry name" value="Aldolase_II/adducin_N"/>
</dbReference>
<feature type="domain" description="Class II aldolase/adducin N-terminal" evidence="2">
    <location>
        <begin position="23"/>
        <end position="203"/>
    </location>
</feature>
<dbReference type="NCBIfam" id="NF005451">
    <property type="entry name" value="PRK07044.1"/>
    <property type="match status" value="1"/>
</dbReference>
<dbReference type="InterPro" id="IPR036409">
    <property type="entry name" value="Aldolase_II/adducin_N_sf"/>
</dbReference>
<keyword evidence="4" id="KW-1185">Reference proteome</keyword>
<reference evidence="3 4" key="1">
    <citation type="submission" date="2016-10" db="EMBL/GenBank/DDBJ databases">
        <title>Comparative genomics uncovers the prolific and rare metabolic potential of the cyanobacterial genus Moorea.</title>
        <authorList>
            <person name="Leao T."/>
            <person name="Castelao G."/>
            <person name="Korobeynikov A."/>
            <person name="Monroe E.A."/>
            <person name="Podell S."/>
            <person name="Glukhov E."/>
            <person name="Allen E."/>
            <person name="Gerwick W.H."/>
            <person name="Gerwick L."/>
        </authorList>
    </citation>
    <scope>NUCLEOTIDE SEQUENCE [LARGE SCALE GENOMIC DNA]</scope>
    <source>
        <strain evidence="3 4">PNG5-198</strain>
    </source>
</reference>
<dbReference type="Gene3D" id="3.40.225.10">
    <property type="entry name" value="Class II aldolase/adducin N-terminal domain"/>
    <property type="match status" value="1"/>
</dbReference>
<gene>
    <name evidence="3" type="ORF">BJP37_30630</name>
</gene>
<dbReference type="PANTHER" id="PTHR10672">
    <property type="entry name" value="ADDUCIN"/>
    <property type="match status" value="1"/>
</dbReference>
<dbReference type="AlphaFoldDB" id="A0A1U7NCA5"/>
<dbReference type="PANTHER" id="PTHR10672:SF3">
    <property type="entry name" value="PROTEIN HU-LI TAI SHAO"/>
    <property type="match status" value="1"/>
</dbReference>
<accession>A0A1U7NCA5</accession>
<evidence type="ECO:0000256" key="1">
    <source>
        <dbReference type="ARBA" id="ARBA00037961"/>
    </source>
</evidence>
<evidence type="ECO:0000313" key="4">
    <source>
        <dbReference type="Proteomes" id="UP000186657"/>
    </source>
</evidence>
<evidence type="ECO:0000313" key="3">
    <source>
        <dbReference type="EMBL" id="OLT63586.1"/>
    </source>
</evidence>
<comment type="caution">
    <text evidence="3">The sequence shown here is derived from an EMBL/GenBank/DDBJ whole genome shotgun (WGS) entry which is preliminary data.</text>
</comment>
<dbReference type="Proteomes" id="UP000186657">
    <property type="component" value="Unassembled WGS sequence"/>
</dbReference>
<evidence type="ECO:0000259" key="2">
    <source>
        <dbReference type="SMART" id="SM01007"/>
    </source>
</evidence>
<dbReference type="GO" id="GO:0051015">
    <property type="term" value="F:actin filament binding"/>
    <property type="evidence" value="ECO:0007669"/>
    <property type="project" value="TreeGrafter"/>
</dbReference>
<organism evidence="3 4">
    <name type="scientific">Moorena bouillonii PNG</name>
    <dbReference type="NCBI Taxonomy" id="568701"/>
    <lineage>
        <taxon>Bacteria</taxon>
        <taxon>Bacillati</taxon>
        <taxon>Cyanobacteriota</taxon>
        <taxon>Cyanophyceae</taxon>
        <taxon>Coleofasciculales</taxon>
        <taxon>Coleofasciculaceae</taxon>
        <taxon>Moorena</taxon>
    </lineage>
</organism>